<gene>
    <name evidence="1" type="ORF">HPB50_016247</name>
</gene>
<dbReference type="Proteomes" id="UP000821845">
    <property type="component" value="Chromosome 11"/>
</dbReference>
<sequence>MPKIENIIVASTADTERATRLKNITTIELGGTIFNVNAHVRHPDDVCGGVIYGLLPVNSSAAIVSGLRVNPRYTVFGARMIGRSSTAVITFDGPHVPYYITYQSGDYRCKPKECKKKLRPSPPPYQVRQQQLIKAKARECPWNPSCDEFPELKPAYRLGQPTARPAWLKQPNPAIAVQVSHKIPRISYADAAQGDSKSHHKHTLVSPAETTAVKALETGSGPTENATESSRQDPNQGAILPNSFARIVVIVVSEQPYPPRRDVPLAPDSTHGQTRAHPSLILKVSCENFKDRDSPLKHPHGVTSIRGTRAAHVHTERMDMPTRNKRRRRLFTLSGWYPL</sequence>
<keyword evidence="2" id="KW-1185">Reference proteome</keyword>
<organism evidence="1 2">
    <name type="scientific">Hyalomma asiaticum</name>
    <name type="common">Tick</name>
    <dbReference type="NCBI Taxonomy" id="266040"/>
    <lineage>
        <taxon>Eukaryota</taxon>
        <taxon>Metazoa</taxon>
        <taxon>Ecdysozoa</taxon>
        <taxon>Arthropoda</taxon>
        <taxon>Chelicerata</taxon>
        <taxon>Arachnida</taxon>
        <taxon>Acari</taxon>
        <taxon>Parasitiformes</taxon>
        <taxon>Ixodida</taxon>
        <taxon>Ixodoidea</taxon>
        <taxon>Ixodidae</taxon>
        <taxon>Hyalomminae</taxon>
        <taxon>Hyalomma</taxon>
    </lineage>
</organism>
<evidence type="ECO:0000313" key="2">
    <source>
        <dbReference type="Proteomes" id="UP000821845"/>
    </source>
</evidence>
<evidence type="ECO:0000313" key="1">
    <source>
        <dbReference type="EMBL" id="KAH6941317.1"/>
    </source>
</evidence>
<name>A0ACB7T7D4_HYAAI</name>
<protein>
    <submittedName>
        <fullName evidence="1">Uncharacterized protein</fullName>
    </submittedName>
</protein>
<accession>A0ACB7T7D4</accession>
<reference evidence="1" key="1">
    <citation type="submission" date="2020-05" db="EMBL/GenBank/DDBJ databases">
        <title>Large-scale comparative analyses of tick genomes elucidate their genetic diversity and vector capacities.</title>
        <authorList>
            <person name="Jia N."/>
            <person name="Wang J."/>
            <person name="Shi W."/>
            <person name="Du L."/>
            <person name="Sun Y."/>
            <person name="Zhan W."/>
            <person name="Jiang J."/>
            <person name="Wang Q."/>
            <person name="Zhang B."/>
            <person name="Ji P."/>
            <person name="Sakyi L.B."/>
            <person name="Cui X."/>
            <person name="Yuan T."/>
            <person name="Jiang B."/>
            <person name="Yang W."/>
            <person name="Lam T.T.-Y."/>
            <person name="Chang Q."/>
            <person name="Ding S."/>
            <person name="Wang X."/>
            <person name="Zhu J."/>
            <person name="Ruan X."/>
            <person name="Zhao L."/>
            <person name="Wei J."/>
            <person name="Que T."/>
            <person name="Du C."/>
            <person name="Cheng J."/>
            <person name="Dai P."/>
            <person name="Han X."/>
            <person name="Huang E."/>
            <person name="Gao Y."/>
            <person name="Liu J."/>
            <person name="Shao H."/>
            <person name="Ye R."/>
            <person name="Li L."/>
            <person name="Wei W."/>
            <person name="Wang X."/>
            <person name="Wang C."/>
            <person name="Yang T."/>
            <person name="Huo Q."/>
            <person name="Li W."/>
            <person name="Guo W."/>
            <person name="Chen H."/>
            <person name="Zhou L."/>
            <person name="Ni X."/>
            <person name="Tian J."/>
            <person name="Zhou Y."/>
            <person name="Sheng Y."/>
            <person name="Liu T."/>
            <person name="Pan Y."/>
            <person name="Xia L."/>
            <person name="Li J."/>
            <person name="Zhao F."/>
            <person name="Cao W."/>
        </authorList>
    </citation>
    <scope>NUCLEOTIDE SEQUENCE</scope>
    <source>
        <strain evidence="1">Hyas-2018</strain>
    </source>
</reference>
<dbReference type="EMBL" id="CM023491">
    <property type="protein sequence ID" value="KAH6941317.1"/>
    <property type="molecule type" value="Genomic_DNA"/>
</dbReference>
<proteinExistence type="predicted"/>
<comment type="caution">
    <text evidence="1">The sequence shown here is derived from an EMBL/GenBank/DDBJ whole genome shotgun (WGS) entry which is preliminary data.</text>
</comment>